<name>W0FJ55_9BACT</name>
<dbReference type="AlphaFoldDB" id="W0FJ55"/>
<dbReference type="PANTHER" id="PTHR43464:SF19">
    <property type="entry name" value="UBIQUINONE BIOSYNTHESIS O-METHYLTRANSFERASE, MITOCHONDRIAL"/>
    <property type="match status" value="1"/>
</dbReference>
<evidence type="ECO:0000256" key="1">
    <source>
        <dbReference type="ARBA" id="ARBA00022603"/>
    </source>
</evidence>
<dbReference type="GO" id="GO:0032259">
    <property type="term" value="P:methylation"/>
    <property type="evidence" value="ECO:0007669"/>
    <property type="project" value="UniProtKB-KW"/>
</dbReference>
<reference evidence="5" key="1">
    <citation type="journal article" date="2013" name="PLoS ONE">
        <title>Metagenomic insights into the carbohydrate-active enzymes carried by the microorganisms adhering to solid digesta in the rumen of cows.</title>
        <authorList>
            <person name="Wang L."/>
            <person name="Hatem A."/>
            <person name="Catalyurek U.V."/>
            <person name="Morrison M."/>
            <person name="Yu Z."/>
        </authorList>
    </citation>
    <scope>NUCLEOTIDE SEQUENCE</scope>
</reference>
<accession>W0FJ55</accession>
<keyword evidence="1 5" id="KW-0489">Methyltransferase</keyword>
<feature type="domain" description="Methyltransferase type 11" evidence="4">
    <location>
        <begin position="49"/>
        <end position="146"/>
    </location>
</feature>
<dbReference type="EMBL" id="KC246807">
    <property type="protein sequence ID" value="AHF24843.1"/>
    <property type="molecule type" value="Genomic_DNA"/>
</dbReference>
<protein>
    <submittedName>
        <fullName evidence="5">SAM-dependent methyltransferase/GNAT family acetyltransferase</fullName>
    </submittedName>
</protein>
<organism evidence="5">
    <name type="scientific">uncultured bacterium Contig2</name>
    <dbReference type="NCBI Taxonomy" id="1393529"/>
    <lineage>
        <taxon>Bacteria</taxon>
        <taxon>environmental samples</taxon>
    </lineage>
</organism>
<dbReference type="CDD" id="cd02440">
    <property type="entry name" value="AdoMet_MTases"/>
    <property type="match status" value="1"/>
</dbReference>
<keyword evidence="3" id="KW-0949">S-adenosyl-L-methionine</keyword>
<dbReference type="InterPro" id="IPR029063">
    <property type="entry name" value="SAM-dependent_MTases_sf"/>
</dbReference>
<dbReference type="InterPro" id="IPR013216">
    <property type="entry name" value="Methyltransf_11"/>
</dbReference>
<proteinExistence type="predicted"/>
<evidence type="ECO:0000256" key="3">
    <source>
        <dbReference type="ARBA" id="ARBA00022691"/>
    </source>
</evidence>
<dbReference type="PANTHER" id="PTHR43464">
    <property type="entry name" value="METHYLTRANSFERASE"/>
    <property type="match status" value="1"/>
</dbReference>
<dbReference type="GO" id="GO:0008757">
    <property type="term" value="F:S-adenosylmethionine-dependent methyltransferase activity"/>
    <property type="evidence" value="ECO:0007669"/>
    <property type="project" value="InterPro"/>
</dbReference>
<dbReference type="Pfam" id="PF08241">
    <property type="entry name" value="Methyltransf_11"/>
    <property type="match status" value="1"/>
</dbReference>
<keyword evidence="2 5" id="KW-0808">Transferase</keyword>
<dbReference type="Gene3D" id="3.40.50.150">
    <property type="entry name" value="Vaccinia Virus protein VP39"/>
    <property type="match status" value="1"/>
</dbReference>
<sequence>MSTREEIVSRFYAQSDEDNRLRRSRHGQLEYAVTMNYIHRYAGPGARVLEVGAGTGRYSVTLAGEGMNVTAVELVESNLAVLREHSRGMENLRSFQGDAADLGRFEDGAFDVTLVLGPLYHLYEKEDVHRAIDEAIRVTKKDGIIMYAFISVFGIMYANYLNGNWAAGEEENFTADYRTRHFKEQLFTGYDINEFEELFTGKPVRRITVTGTDGILEPIEDRADFRITDEDFPAFVKWYLAFSEKRELLGNTNHLLYICRKL</sequence>
<evidence type="ECO:0000256" key="2">
    <source>
        <dbReference type="ARBA" id="ARBA00022679"/>
    </source>
</evidence>
<evidence type="ECO:0000259" key="4">
    <source>
        <dbReference type="Pfam" id="PF08241"/>
    </source>
</evidence>
<dbReference type="SUPFAM" id="SSF53335">
    <property type="entry name" value="S-adenosyl-L-methionine-dependent methyltransferases"/>
    <property type="match status" value="1"/>
</dbReference>
<evidence type="ECO:0000313" key="5">
    <source>
        <dbReference type="EMBL" id="AHF24843.1"/>
    </source>
</evidence>